<evidence type="ECO:0000256" key="4">
    <source>
        <dbReference type="ARBA" id="ARBA00022679"/>
    </source>
</evidence>
<keyword evidence="10" id="KW-0812">Transmembrane</keyword>
<keyword evidence="3" id="KW-0963">Cytoplasm</keyword>
<dbReference type="Pfam" id="PF20237">
    <property type="entry name" value="DUF6594"/>
    <property type="match status" value="1"/>
</dbReference>
<dbReference type="FunFam" id="3.40.50.300:FF:001691">
    <property type="entry name" value="Probable ATP-dependent kinase TDA10"/>
    <property type="match status" value="1"/>
</dbReference>
<feature type="transmembrane region" description="Helical" evidence="10">
    <location>
        <begin position="524"/>
        <end position="542"/>
    </location>
</feature>
<dbReference type="GO" id="GO:0005634">
    <property type="term" value="C:nucleus"/>
    <property type="evidence" value="ECO:0007669"/>
    <property type="project" value="UniProtKB-SubCell"/>
</dbReference>
<dbReference type="InterPro" id="IPR046529">
    <property type="entry name" value="DUF6594"/>
</dbReference>
<evidence type="ECO:0000256" key="5">
    <source>
        <dbReference type="ARBA" id="ARBA00022741"/>
    </source>
</evidence>
<protein>
    <recommendedName>
        <fullName evidence="11">DUF6594 domain-containing protein</fullName>
    </recommendedName>
</protein>
<dbReference type="GO" id="GO:0005737">
    <property type="term" value="C:cytoplasm"/>
    <property type="evidence" value="ECO:0007669"/>
    <property type="project" value="UniProtKB-SubCell"/>
</dbReference>
<dbReference type="AlphaFoldDB" id="A0AAV9JRZ1"/>
<gene>
    <name evidence="12" type="ORF">LTR36_010125</name>
</gene>
<keyword evidence="6" id="KW-0418">Kinase</keyword>
<evidence type="ECO:0000256" key="9">
    <source>
        <dbReference type="ARBA" id="ARBA00061312"/>
    </source>
</evidence>
<keyword evidence="7" id="KW-0067">ATP-binding</keyword>
<evidence type="ECO:0000259" key="11">
    <source>
        <dbReference type="Pfam" id="PF20237"/>
    </source>
</evidence>
<comment type="similarity">
    <text evidence="9">Belongs to the GLYK kinase family.</text>
</comment>
<feature type="transmembrane region" description="Helical" evidence="10">
    <location>
        <begin position="471"/>
        <end position="490"/>
    </location>
</feature>
<dbReference type="Gene3D" id="3.40.50.300">
    <property type="entry name" value="P-loop containing nucleotide triphosphate hydrolases"/>
    <property type="match status" value="1"/>
</dbReference>
<evidence type="ECO:0000256" key="3">
    <source>
        <dbReference type="ARBA" id="ARBA00022490"/>
    </source>
</evidence>
<dbReference type="Proteomes" id="UP001324427">
    <property type="component" value="Unassembled WGS sequence"/>
</dbReference>
<keyword evidence="4" id="KW-0808">Transferase</keyword>
<feature type="domain" description="DUF6594" evidence="11">
    <location>
        <begin position="426"/>
        <end position="537"/>
    </location>
</feature>
<evidence type="ECO:0000313" key="12">
    <source>
        <dbReference type="EMBL" id="KAK4548255.1"/>
    </source>
</evidence>
<evidence type="ECO:0000256" key="1">
    <source>
        <dbReference type="ARBA" id="ARBA00004123"/>
    </source>
</evidence>
<evidence type="ECO:0000256" key="2">
    <source>
        <dbReference type="ARBA" id="ARBA00004496"/>
    </source>
</evidence>
<comment type="caution">
    <text evidence="12">The sequence shown here is derived from an EMBL/GenBank/DDBJ whole genome shotgun (WGS) entry which is preliminary data.</text>
</comment>
<evidence type="ECO:0000256" key="8">
    <source>
        <dbReference type="ARBA" id="ARBA00023242"/>
    </source>
</evidence>
<evidence type="ECO:0000313" key="13">
    <source>
        <dbReference type="Proteomes" id="UP001324427"/>
    </source>
</evidence>
<proteinExistence type="inferred from homology"/>
<sequence length="545" mass="60241">MAHIVDDKSEHCIPFILERIKSHRQQYEAKGETPPPFFVGLNGVQGAGKTTLVTTLASTLSSPPHSLPTVVLSIDDLYLPHTQQEALARSHSDNPLVQHRGQPSTHDVKLGTELFSALLNRQSHIKLPSYDKSAFSGRGDRRPENEWETVNTNGQQPVEVVVFEGWCVGFRALSDDEAEQKWKDAKAEYESKGDGYQGQLGKLQLEHVLFVNSKLREYDALTDQFGAFMHIDAEDAQYVYAWRLEQEAALRAAKGTGMTDEQVIKFVNGYYPAYELYTDVLRHGIFNGEKGSESPSLSRIDGPNAGDAGQIGPSASLQKVLQAAQPLVFYTILQKVDRTKPKKCVLNVATMQAVAVRAFQEQVIRAGTQIKDGKMPKDLAKVLRQYCGAVRDMDYMQEKANNGFDNDPFLLMSSKQIERDMMENHGLMQWVEQRQDLPVALDSKHPGLPGVGRTARIHAAQCQNRRIRRKLNMLSALAGGLALIVPMVIMKLVPGKICSLVTTCSFVFGFAVAIALLSDLRPNEILGVTAAYAAVLVVFVGTTSS</sequence>
<comment type="subcellular location">
    <subcellularLocation>
        <location evidence="2">Cytoplasm</location>
    </subcellularLocation>
    <subcellularLocation>
        <location evidence="1">Nucleus</location>
    </subcellularLocation>
</comment>
<keyword evidence="13" id="KW-1185">Reference proteome</keyword>
<dbReference type="PANTHER" id="PTHR10285">
    <property type="entry name" value="URIDINE KINASE"/>
    <property type="match status" value="1"/>
</dbReference>
<evidence type="ECO:0000256" key="10">
    <source>
        <dbReference type="SAM" id="Phobius"/>
    </source>
</evidence>
<keyword evidence="10" id="KW-1133">Transmembrane helix</keyword>
<feature type="transmembrane region" description="Helical" evidence="10">
    <location>
        <begin position="497"/>
        <end position="518"/>
    </location>
</feature>
<keyword evidence="10" id="KW-0472">Membrane</keyword>
<accession>A0AAV9JRZ1</accession>
<dbReference type="EMBL" id="JAVFHQ010000008">
    <property type="protein sequence ID" value="KAK4548255.1"/>
    <property type="molecule type" value="Genomic_DNA"/>
</dbReference>
<reference evidence="12 13" key="1">
    <citation type="submission" date="2021-11" db="EMBL/GenBank/DDBJ databases">
        <title>Black yeast isolated from Biological Soil Crust.</title>
        <authorList>
            <person name="Kurbessoian T."/>
        </authorList>
    </citation>
    <scope>NUCLEOTIDE SEQUENCE [LARGE SCALE GENOMIC DNA]</scope>
    <source>
        <strain evidence="12 13">CCFEE 5522</strain>
    </source>
</reference>
<keyword evidence="5" id="KW-0547">Nucleotide-binding</keyword>
<evidence type="ECO:0000256" key="7">
    <source>
        <dbReference type="ARBA" id="ARBA00022840"/>
    </source>
</evidence>
<dbReference type="GO" id="GO:0005524">
    <property type="term" value="F:ATP binding"/>
    <property type="evidence" value="ECO:0007669"/>
    <property type="project" value="UniProtKB-KW"/>
</dbReference>
<dbReference type="GO" id="GO:0016301">
    <property type="term" value="F:kinase activity"/>
    <property type="evidence" value="ECO:0007669"/>
    <property type="project" value="UniProtKB-KW"/>
</dbReference>
<organism evidence="12 13">
    <name type="scientific">Oleoguttula mirabilis</name>
    <dbReference type="NCBI Taxonomy" id="1507867"/>
    <lineage>
        <taxon>Eukaryota</taxon>
        <taxon>Fungi</taxon>
        <taxon>Dikarya</taxon>
        <taxon>Ascomycota</taxon>
        <taxon>Pezizomycotina</taxon>
        <taxon>Dothideomycetes</taxon>
        <taxon>Dothideomycetidae</taxon>
        <taxon>Mycosphaerellales</taxon>
        <taxon>Teratosphaeriaceae</taxon>
        <taxon>Oleoguttula</taxon>
    </lineage>
</organism>
<dbReference type="InterPro" id="IPR027417">
    <property type="entry name" value="P-loop_NTPase"/>
</dbReference>
<keyword evidence="8" id="KW-0539">Nucleus</keyword>
<name>A0AAV9JRZ1_9PEZI</name>
<dbReference type="SUPFAM" id="SSF52540">
    <property type="entry name" value="P-loop containing nucleoside triphosphate hydrolases"/>
    <property type="match status" value="1"/>
</dbReference>
<evidence type="ECO:0000256" key="6">
    <source>
        <dbReference type="ARBA" id="ARBA00022777"/>
    </source>
</evidence>